<feature type="transmembrane region" description="Helical" evidence="1">
    <location>
        <begin position="107"/>
        <end position="129"/>
    </location>
</feature>
<organism evidence="2 3">
    <name type="scientific">Hymenoscyphus fraxineus</name>
    <dbReference type="NCBI Taxonomy" id="746836"/>
    <lineage>
        <taxon>Eukaryota</taxon>
        <taxon>Fungi</taxon>
        <taxon>Dikarya</taxon>
        <taxon>Ascomycota</taxon>
        <taxon>Pezizomycotina</taxon>
        <taxon>Leotiomycetes</taxon>
        <taxon>Helotiales</taxon>
        <taxon>Helotiaceae</taxon>
        <taxon>Hymenoscyphus</taxon>
    </lineage>
</organism>
<dbReference type="AlphaFoldDB" id="A0A9N9PQ42"/>
<feature type="transmembrane region" description="Helical" evidence="1">
    <location>
        <begin position="162"/>
        <end position="183"/>
    </location>
</feature>
<evidence type="ECO:0000256" key="1">
    <source>
        <dbReference type="SAM" id="Phobius"/>
    </source>
</evidence>
<dbReference type="EMBL" id="CAJVRL010000044">
    <property type="protein sequence ID" value="CAG8951665.1"/>
    <property type="molecule type" value="Genomic_DNA"/>
</dbReference>
<feature type="transmembrane region" description="Helical" evidence="1">
    <location>
        <begin position="558"/>
        <end position="581"/>
    </location>
</feature>
<dbReference type="Proteomes" id="UP000696280">
    <property type="component" value="Unassembled WGS sequence"/>
</dbReference>
<evidence type="ECO:0008006" key="4">
    <source>
        <dbReference type="Google" id="ProtNLM"/>
    </source>
</evidence>
<protein>
    <recommendedName>
        <fullName evidence="4">Transmembrane protein</fullName>
    </recommendedName>
</protein>
<comment type="caution">
    <text evidence="2">The sequence shown here is derived from an EMBL/GenBank/DDBJ whole genome shotgun (WGS) entry which is preliminary data.</text>
</comment>
<keyword evidence="1" id="KW-1133">Transmembrane helix</keyword>
<accession>A0A9N9PQ42</accession>
<keyword evidence="3" id="KW-1185">Reference proteome</keyword>
<evidence type="ECO:0000313" key="2">
    <source>
        <dbReference type="EMBL" id="CAG8951665.1"/>
    </source>
</evidence>
<keyword evidence="1" id="KW-0472">Membrane</keyword>
<feature type="transmembrane region" description="Helical" evidence="1">
    <location>
        <begin position="34"/>
        <end position="57"/>
    </location>
</feature>
<sequence length="664" mass="73857">MGTMKRRKSTRSSDAWPVHLWQEPVVDWSKAAELLIHFTLTIIATLPLAFASFAAFVHNTYPGWLERYHPGGPVFISHTGNQFVTNKGKVIDRSLEGMAPVPSNLNYFLLEIAQLAPTFLPALFSAILSNTLRLFGRWRVENGCKIITLEVLYGSRGFSSTVWMLFTLRASILLNLGLAILWATSPLAGQASLRILYTQNVTMESADTPWEVMNTNIPGPWANETLVTKRSHGLSTNYISAMEYGGALNLDDHNNAFDSRSFPLLPSADPFLGRVQSSDVIETNFSALQGIVVYGPRFSSEVIRLSAFRTESNVTFPVSLFKFKCPAVEVHLTADYLATRNLSNAMESGPSFLAKNGFFLQFNESDSGRDKHPSRITFGSFYDDSHFIKWECDISLNTRLLAMQCQDWQLPLISSQFQPGVTDPDAPQPRDGHSLMCTLVNASASSISSFEFLRKALPVIFSAWPRLDPATASVPSVTETYLATGKAWKEKTQTSTSYDLSKIDPKTFEDRLTTAFNTLWLTSLQVARSGTPRAEYATLASSATPLLFTPFDIIKCNWAFFAILVSTSIILIACSALNIWLRLKITTPDVLGYISSSTIDNPYFQIQEAPPDSGSTLDGHKRTRLLKNTRVILGDVQYDLEVGKLALSCEDEGVRKFDTERLYV</sequence>
<dbReference type="OrthoDB" id="3692311at2759"/>
<reference evidence="2" key="1">
    <citation type="submission" date="2021-07" db="EMBL/GenBank/DDBJ databases">
        <authorList>
            <person name="Durling M."/>
        </authorList>
    </citation>
    <scope>NUCLEOTIDE SEQUENCE</scope>
</reference>
<gene>
    <name evidence="2" type="ORF">HYFRA_00005465</name>
</gene>
<evidence type="ECO:0000313" key="3">
    <source>
        <dbReference type="Proteomes" id="UP000696280"/>
    </source>
</evidence>
<keyword evidence="1" id="KW-0812">Transmembrane</keyword>
<name>A0A9N9PQ42_9HELO</name>
<proteinExistence type="predicted"/>